<feature type="binding site" evidence="11">
    <location>
        <position position="237"/>
    </location>
    <ligand>
        <name>FMN</name>
        <dbReference type="ChEBI" id="CHEBI:58210"/>
    </ligand>
</feature>
<dbReference type="InterPro" id="IPR012135">
    <property type="entry name" value="Dihydroorotate_DH_1_2"/>
</dbReference>
<dbReference type="OrthoDB" id="9802377at2"/>
<name>A0A0D6P4R2_9PROT</name>
<evidence type="ECO:0000256" key="9">
    <source>
        <dbReference type="ARBA" id="ARBA00023136"/>
    </source>
</evidence>
<dbReference type="InterPro" id="IPR001295">
    <property type="entry name" value="Dihydroorotate_DH_CS"/>
</dbReference>
<evidence type="ECO:0000256" key="1">
    <source>
        <dbReference type="ARBA" id="ARBA00003125"/>
    </source>
</evidence>
<evidence type="ECO:0000256" key="8">
    <source>
        <dbReference type="ARBA" id="ARBA00023002"/>
    </source>
</evidence>
<keyword evidence="5 11" id="KW-0285">Flavoprotein</keyword>
<protein>
    <recommendedName>
        <fullName evidence="11">Dihydroorotate dehydrogenase (quinone)</fullName>
        <ecNumber evidence="11">1.3.5.2</ecNumber>
    </recommendedName>
    <alternativeName>
        <fullName evidence="11">DHOdehase</fullName>
        <shortName evidence="11">DHOD</shortName>
        <shortName evidence="11">DHODase</shortName>
    </alternativeName>
    <alternativeName>
        <fullName evidence="11">Dihydroorotate oxidase</fullName>
    </alternativeName>
</protein>
<feature type="binding site" evidence="11">
    <location>
        <position position="289"/>
    </location>
    <ligand>
        <name>FMN</name>
        <dbReference type="ChEBI" id="CHEBI:58210"/>
    </ligand>
</feature>
<keyword evidence="8 11" id="KW-0560">Oxidoreductase</keyword>
<accession>A0A0D6P4R2</accession>
<comment type="function">
    <text evidence="1 11">Catalyzes the conversion of dihydroorotate to orotate with quinone as electron acceptor.</text>
</comment>
<gene>
    <name evidence="11" type="primary">pyrD</name>
    <name evidence="13" type="ORF">Asru_0086_07</name>
</gene>
<dbReference type="Proteomes" id="UP000032680">
    <property type="component" value="Unassembled WGS sequence"/>
</dbReference>
<dbReference type="InterPro" id="IPR050074">
    <property type="entry name" value="DHO_dehydrogenase"/>
</dbReference>
<dbReference type="InterPro" id="IPR013785">
    <property type="entry name" value="Aldolase_TIM"/>
</dbReference>
<keyword evidence="11" id="KW-1003">Cell membrane</keyword>
<evidence type="ECO:0000256" key="3">
    <source>
        <dbReference type="ARBA" id="ARBA00005161"/>
    </source>
</evidence>
<dbReference type="GO" id="GO:0106430">
    <property type="term" value="F:dihydroorotate dehydrogenase (quinone) activity"/>
    <property type="evidence" value="ECO:0007669"/>
    <property type="project" value="UniProtKB-EC"/>
</dbReference>
<feature type="binding site" evidence="11">
    <location>
        <position position="176"/>
    </location>
    <ligand>
        <name>substrate</name>
    </ligand>
</feature>
<dbReference type="InterPro" id="IPR005719">
    <property type="entry name" value="Dihydroorotate_DH_2"/>
</dbReference>
<evidence type="ECO:0000256" key="10">
    <source>
        <dbReference type="ARBA" id="ARBA00048639"/>
    </source>
</evidence>
<evidence type="ECO:0000256" key="6">
    <source>
        <dbReference type="ARBA" id="ARBA00022643"/>
    </source>
</evidence>
<dbReference type="PROSITE" id="PS00912">
    <property type="entry name" value="DHODEHASE_2"/>
    <property type="match status" value="1"/>
</dbReference>
<dbReference type="GO" id="GO:0044205">
    <property type="term" value="P:'de novo' UMP biosynthetic process"/>
    <property type="evidence" value="ECO:0007669"/>
    <property type="project" value="UniProtKB-UniRule"/>
</dbReference>
<reference evidence="13 14" key="1">
    <citation type="submission" date="2012-11" db="EMBL/GenBank/DDBJ databases">
        <title>Whole genome sequence of Acidisphaera rubrifaciens HS-AP3.</title>
        <authorList>
            <person name="Azuma Y."/>
            <person name="Higashiura N."/>
            <person name="Hirakawa H."/>
            <person name="Matsushita K."/>
        </authorList>
    </citation>
    <scope>NUCLEOTIDE SEQUENCE [LARGE SCALE GENOMIC DNA]</scope>
    <source>
        <strain evidence="13 14">HS-AP3</strain>
    </source>
</reference>
<evidence type="ECO:0000256" key="11">
    <source>
        <dbReference type="HAMAP-Rule" id="MF_00225"/>
    </source>
</evidence>
<evidence type="ECO:0000256" key="7">
    <source>
        <dbReference type="ARBA" id="ARBA00022975"/>
    </source>
</evidence>
<comment type="similarity">
    <text evidence="4 11">Belongs to the dihydroorotate dehydrogenase family. Type 2 subfamily.</text>
</comment>
<dbReference type="NCBIfam" id="NF003645">
    <property type="entry name" value="PRK05286.1-2"/>
    <property type="match status" value="1"/>
</dbReference>
<dbReference type="Pfam" id="PF01180">
    <property type="entry name" value="DHO_dh"/>
    <property type="match status" value="1"/>
</dbReference>
<feature type="binding site" evidence="11">
    <location>
        <position position="66"/>
    </location>
    <ligand>
        <name>substrate</name>
    </ligand>
</feature>
<dbReference type="AlphaFoldDB" id="A0A0D6P4R2"/>
<keyword evidence="9 11" id="KW-0472">Membrane</keyword>
<comment type="cofactor">
    <cofactor evidence="11">
        <name>FMN</name>
        <dbReference type="ChEBI" id="CHEBI:58210"/>
    </cofactor>
    <text evidence="11">Binds 1 FMN per subunit.</text>
</comment>
<comment type="subcellular location">
    <subcellularLocation>
        <location evidence="11">Cell membrane</location>
        <topology evidence="11">Peripheral membrane protein</topology>
    </subcellularLocation>
    <subcellularLocation>
        <location evidence="2">Membrane</location>
    </subcellularLocation>
</comment>
<evidence type="ECO:0000256" key="4">
    <source>
        <dbReference type="ARBA" id="ARBA00005359"/>
    </source>
</evidence>
<evidence type="ECO:0000256" key="2">
    <source>
        <dbReference type="ARBA" id="ARBA00004370"/>
    </source>
</evidence>
<dbReference type="GO" id="GO:0006207">
    <property type="term" value="P:'de novo' pyrimidine nucleobase biosynthetic process"/>
    <property type="evidence" value="ECO:0007669"/>
    <property type="project" value="UniProtKB-UniRule"/>
</dbReference>
<keyword evidence="6 11" id="KW-0288">FMN</keyword>
<evidence type="ECO:0000313" key="14">
    <source>
        <dbReference type="Proteomes" id="UP000032680"/>
    </source>
</evidence>
<evidence type="ECO:0000313" key="13">
    <source>
        <dbReference type="EMBL" id="GAN76331.1"/>
    </source>
</evidence>
<dbReference type="GO" id="GO:0005737">
    <property type="term" value="C:cytoplasm"/>
    <property type="evidence" value="ECO:0007669"/>
    <property type="project" value="InterPro"/>
</dbReference>
<dbReference type="PANTHER" id="PTHR48109">
    <property type="entry name" value="DIHYDROOROTATE DEHYDROGENASE (QUINONE), MITOCHONDRIAL-RELATED"/>
    <property type="match status" value="1"/>
</dbReference>
<feature type="binding site" evidence="11">
    <location>
        <position position="260"/>
    </location>
    <ligand>
        <name>FMN</name>
        <dbReference type="ChEBI" id="CHEBI:58210"/>
    </ligand>
</feature>
<keyword evidence="14" id="KW-1185">Reference proteome</keyword>
<comment type="pathway">
    <text evidence="3 11">Pyrimidine metabolism; UMP biosynthesis via de novo pathway; orotate from (S)-dihydroorotate (quinone route): step 1/1.</text>
</comment>
<dbReference type="EMBL" id="BANB01000086">
    <property type="protein sequence ID" value="GAN76331.1"/>
    <property type="molecule type" value="Genomic_DNA"/>
</dbReference>
<dbReference type="NCBIfam" id="TIGR01036">
    <property type="entry name" value="pyrD_sub2"/>
    <property type="match status" value="1"/>
</dbReference>
<comment type="caution">
    <text evidence="13">The sequence shown here is derived from an EMBL/GenBank/DDBJ whole genome shotgun (WGS) entry which is preliminary data.</text>
</comment>
<evidence type="ECO:0000256" key="5">
    <source>
        <dbReference type="ARBA" id="ARBA00022630"/>
    </source>
</evidence>
<dbReference type="SUPFAM" id="SSF51395">
    <property type="entry name" value="FMN-linked oxidoreductases"/>
    <property type="match status" value="1"/>
</dbReference>
<dbReference type="UniPathway" id="UPA00070">
    <property type="reaction ID" value="UER00946"/>
</dbReference>
<comment type="subunit">
    <text evidence="11">Monomer.</text>
</comment>
<dbReference type="PIRSF" id="PIRSF000164">
    <property type="entry name" value="DHO_oxidase"/>
    <property type="match status" value="1"/>
</dbReference>
<dbReference type="HAMAP" id="MF_00225">
    <property type="entry name" value="DHO_dh_type2"/>
    <property type="match status" value="1"/>
</dbReference>
<feature type="binding site" evidence="11">
    <location>
        <begin position="238"/>
        <end position="239"/>
    </location>
    <ligand>
        <name>substrate</name>
    </ligand>
</feature>
<proteinExistence type="inferred from homology"/>
<comment type="catalytic activity">
    <reaction evidence="10 11">
        <text>(S)-dihydroorotate + a quinone = orotate + a quinol</text>
        <dbReference type="Rhea" id="RHEA:30187"/>
        <dbReference type="ChEBI" id="CHEBI:24646"/>
        <dbReference type="ChEBI" id="CHEBI:30839"/>
        <dbReference type="ChEBI" id="CHEBI:30864"/>
        <dbReference type="ChEBI" id="CHEBI:132124"/>
        <dbReference type="EC" id="1.3.5.2"/>
    </reaction>
</comment>
<feature type="binding site" evidence="11">
    <location>
        <position position="171"/>
    </location>
    <ligand>
        <name>FMN</name>
        <dbReference type="ChEBI" id="CHEBI:58210"/>
    </ligand>
</feature>
<sequence length="355" mass="36747">MTPRIASTVARRLGDLDPETAHALALRALRLGLAGRDRGRDDPALAVETLGLRFPNPIGLAAGFDKNAAAVSGLMALGFGYVEAGTVTPRPQPGNPRPRLFRLAGDAAVINRLGFNNAGLGVFLRNLRRARRRDRPLGANVGINKDSTDIAGDYARMVAAVAPHADYVTINVSSPNTPGLRDLQAGDRLAAILAAIADAAPQRPPLLVKLAPDLPDAALRDIVETCIAGGVQGLIVSNTTIARPAALRSPLAREQGGLSGAPLFALATAMLARAALLAEGRLVLIGVGGIATGVQALRKLQAGASLVQLYTGFAYGGPALIPRIKHELLAALRAEGYARAADAVGTDRERLAGAV</sequence>
<dbReference type="CDD" id="cd04738">
    <property type="entry name" value="DHOD_2_like"/>
    <property type="match status" value="1"/>
</dbReference>
<dbReference type="RefSeq" id="WP_048860136.1">
    <property type="nucleotide sequence ID" value="NZ_BANB01000086.1"/>
</dbReference>
<feature type="active site" description="Nucleophile" evidence="11">
    <location>
        <position position="174"/>
    </location>
</feature>
<feature type="binding site" evidence="11">
    <location>
        <begin position="62"/>
        <end position="66"/>
    </location>
    <ligand>
        <name>FMN</name>
        <dbReference type="ChEBI" id="CHEBI:58210"/>
    </ligand>
</feature>
<dbReference type="PROSITE" id="PS00911">
    <property type="entry name" value="DHODEHASE_1"/>
    <property type="match status" value="1"/>
</dbReference>
<feature type="binding site" evidence="11">
    <location>
        <begin position="111"/>
        <end position="115"/>
    </location>
    <ligand>
        <name>substrate</name>
    </ligand>
</feature>
<dbReference type="NCBIfam" id="NF003652">
    <property type="entry name" value="PRK05286.2-5"/>
    <property type="match status" value="1"/>
</dbReference>
<dbReference type="GO" id="GO:0005886">
    <property type="term" value="C:plasma membrane"/>
    <property type="evidence" value="ECO:0007669"/>
    <property type="project" value="UniProtKB-SubCell"/>
</dbReference>
<feature type="binding site" evidence="11">
    <location>
        <position position="140"/>
    </location>
    <ligand>
        <name>FMN</name>
        <dbReference type="ChEBI" id="CHEBI:58210"/>
    </ligand>
</feature>
<dbReference type="Gene3D" id="3.20.20.70">
    <property type="entry name" value="Aldolase class I"/>
    <property type="match status" value="1"/>
</dbReference>
<dbReference type="EC" id="1.3.5.2" evidence="11"/>
<dbReference type="PANTHER" id="PTHR48109:SF4">
    <property type="entry name" value="DIHYDROOROTATE DEHYDROGENASE (QUINONE), MITOCHONDRIAL"/>
    <property type="match status" value="1"/>
</dbReference>
<feature type="binding site" evidence="11">
    <location>
        <begin position="310"/>
        <end position="311"/>
    </location>
    <ligand>
        <name>FMN</name>
        <dbReference type="ChEBI" id="CHEBI:58210"/>
    </ligand>
</feature>
<feature type="binding site" evidence="11">
    <location>
        <position position="86"/>
    </location>
    <ligand>
        <name>FMN</name>
        <dbReference type="ChEBI" id="CHEBI:58210"/>
    </ligand>
</feature>
<feature type="domain" description="Dihydroorotate dehydrogenase catalytic" evidence="12">
    <location>
        <begin position="45"/>
        <end position="331"/>
    </location>
</feature>
<feature type="binding site" evidence="11">
    <location>
        <position position="209"/>
    </location>
    <ligand>
        <name>FMN</name>
        <dbReference type="ChEBI" id="CHEBI:58210"/>
    </ligand>
</feature>
<feature type="binding site" evidence="11">
    <location>
        <position position="171"/>
    </location>
    <ligand>
        <name>substrate</name>
    </ligand>
</feature>
<keyword evidence="7 11" id="KW-0665">Pyrimidine biosynthesis</keyword>
<organism evidence="13 14">
    <name type="scientific">Acidisphaera rubrifaciens HS-AP3</name>
    <dbReference type="NCBI Taxonomy" id="1231350"/>
    <lineage>
        <taxon>Bacteria</taxon>
        <taxon>Pseudomonadati</taxon>
        <taxon>Pseudomonadota</taxon>
        <taxon>Alphaproteobacteria</taxon>
        <taxon>Acetobacterales</taxon>
        <taxon>Acetobacteraceae</taxon>
        <taxon>Acidisphaera</taxon>
    </lineage>
</organism>
<evidence type="ECO:0000259" key="12">
    <source>
        <dbReference type="Pfam" id="PF01180"/>
    </source>
</evidence>
<dbReference type="InterPro" id="IPR005720">
    <property type="entry name" value="Dihydroorotate_DH_cat"/>
</dbReference>